<gene>
    <name evidence="9" type="ORF">MKW94_010515</name>
</gene>
<comment type="caution">
    <text evidence="9">The sequence shown here is derived from an EMBL/GenBank/DDBJ whole genome shotgun (WGS) entry which is preliminary data.</text>
</comment>
<evidence type="ECO:0000256" key="2">
    <source>
        <dbReference type="ARBA" id="ARBA00022517"/>
    </source>
</evidence>
<feature type="region of interest" description="Disordered" evidence="7">
    <location>
        <begin position="186"/>
        <end position="278"/>
    </location>
</feature>
<keyword evidence="10" id="KW-1185">Reference proteome</keyword>
<feature type="compositionally biased region" description="Basic and acidic residues" evidence="7">
    <location>
        <begin position="193"/>
        <end position="204"/>
    </location>
</feature>
<feature type="compositionally biased region" description="Basic residues" evidence="7">
    <location>
        <begin position="260"/>
        <end position="270"/>
    </location>
</feature>
<evidence type="ECO:0000256" key="5">
    <source>
        <dbReference type="ARBA" id="ARBA00037300"/>
    </source>
</evidence>
<dbReference type="InterPro" id="IPR006984">
    <property type="entry name" value="Fcf1/UTP23"/>
</dbReference>
<evidence type="ECO:0000313" key="9">
    <source>
        <dbReference type="EMBL" id="MCL7021781.1"/>
    </source>
</evidence>
<evidence type="ECO:0000256" key="6">
    <source>
        <dbReference type="ARBA" id="ARBA00038503"/>
    </source>
</evidence>
<keyword evidence="2" id="KW-0690">Ribosome biogenesis</keyword>
<name>A0AA41RN69_PAPNU</name>
<keyword evidence="4" id="KW-0539">Nucleus</keyword>
<dbReference type="FunFam" id="3.40.50.1010:FF:000006">
    <property type="entry name" value="rRNA-processing protein UTP23 homolog"/>
    <property type="match status" value="1"/>
</dbReference>
<dbReference type="SUPFAM" id="SSF88723">
    <property type="entry name" value="PIN domain-like"/>
    <property type="match status" value="1"/>
</dbReference>
<dbReference type="Pfam" id="PF04900">
    <property type="entry name" value="Fcf1"/>
    <property type="match status" value="1"/>
</dbReference>
<dbReference type="Proteomes" id="UP001177140">
    <property type="component" value="Unassembled WGS sequence"/>
</dbReference>
<evidence type="ECO:0000313" key="10">
    <source>
        <dbReference type="Proteomes" id="UP001177140"/>
    </source>
</evidence>
<dbReference type="Gene3D" id="3.40.50.1010">
    <property type="entry name" value="5'-nuclease"/>
    <property type="match status" value="1"/>
</dbReference>
<evidence type="ECO:0000256" key="7">
    <source>
        <dbReference type="SAM" id="MobiDB-lite"/>
    </source>
</evidence>
<dbReference type="EMBL" id="JAJJMA010004663">
    <property type="protein sequence ID" value="MCL7021781.1"/>
    <property type="molecule type" value="Genomic_DNA"/>
</dbReference>
<organism evidence="9 10">
    <name type="scientific">Papaver nudicaule</name>
    <name type="common">Iceland poppy</name>
    <dbReference type="NCBI Taxonomy" id="74823"/>
    <lineage>
        <taxon>Eukaryota</taxon>
        <taxon>Viridiplantae</taxon>
        <taxon>Streptophyta</taxon>
        <taxon>Embryophyta</taxon>
        <taxon>Tracheophyta</taxon>
        <taxon>Spermatophyta</taxon>
        <taxon>Magnoliopsida</taxon>
        <taxon>Ranunculales</taxon>
        <taxon>Papaveraceae</taxon>
        <taxon>Papaveroideae</taxon>
        <taxon>Papaver</taxon>
    </lineage>
</organism>
<dbReference type="CDD" id="cd08553">
    <property type="entry name" value="PIN_Fcf1-like"/>
    <property type="match status" value="1"/>
</dbReference>
<evidence type="ECO:0000256" key="1">
    <source>
        <dbReference type="ARBA" id="ARBA00004604"/>
    </source>
</evidence>
<feature type="compositionally biased region" description="Basic residues" evidence="7">
    <location>
        <begin position="224"/>
        <end position="242"/>
    </location>
</feature>
<dbReference type="Pfam" id="PF24779">
    <property type="entry name" value="UTP23_sensor"/>
    <property type="match status" value="1"/>
</dbReference>
<comment type="function">
    <text evidence="5">Involved in rRNA-processing and ribosome biogenesis.</text>
</comment>
<reference evidence="9" key="1">
    <citation type="submission" date="2022-03" db="EMBL/GenBank/DDBJ databases">
        <title>A functionally conserved STORR gene fusion in Papaver species that diverged 16.8 million years ago.</title>
        <authorList>
            <person name="Catania T."/>
        </authorList>
    </citation>
    <scope>NUCLEOTIDE SEQUENCE</scope>
    <source>
        <strain evidence="9">S-191538</strain>
    </source>
</reference>
<dbReference type="InterPro" id="IPR029060">
    <property type="entry name" value="PIN-like_dom_sf"/>
</dbReference>
<sequence length="278" mass="31432">MKVKRMKHHRKYLRFYTACHGFREPYKIFCDGTFIHHLVKNQITVPGQALTNILGKPTKLFTTRCVIAELHSLGMSFSKSFEEARNLSLARCDHEKRKGAAGCIDDVIGEKNSEHFFLATQDNELRKRFREIPGVPLIFGLRKSLILEPPSALQKDFVKLSEEQRSRMPETEKMLLKRGISKIAAEDENATSDAHDASGDEGLRDPLISVPMISAPRRTDGPQFKRKKPKGPNPLSRKKKKITEKPSIAPNKDGDNASTKRNRKRKRSRGSKSEGGDA</sequence>
<dbReference type="AlphaFoldDB" id="A0AA41RN69"/>
<dbReference type="GO" id="GO:0006364">
    <property type="term" value="P:rRNA processing"/>
    <property type="evidence" value="ECO:0007669"/>
    <property type="project" value="UniProtKB-KW"/>
</dbReference>
<protein>
    <recommendedName>
        <fullName evidence="8">UTP23 sensor motif region domain-containing protein</fullName>
    </recommendedName>
</protein>
<dbReference type="PANTHER" id="PTHR12416">
    <property type="entry name" value="RRNA-PROCESSING PROTEIN UTP23 HOMOLOG"/>
    <property type="match status" value="1"/>
</dbReference>
<evidence type="ECO:0000256" key="4">
    <source>
        <dbReference type="ARBA" id="ARBA00023242"/>
    </source>
</evidence>
<evidence type="ECO:0000256" key="3">
    <source>
        <dbReference type="ARBA" id="ARBA00022552"/>
    </source>
</evidence>
<dbReference type="InterPro" id="IPR057776">
    <property type="entry name" value="UTP23_sensor"/>
</dbReference>
<accession>A0AA41RN69</accession>
<evidence type="ECO:0000259" key="8">
    <source>
        <dbReference type="Pfam" id="PF24779"/>
    </source>
</evidence>
<feature type="domain" description="UTP23 sensor motif region" evidence="8">
    <location>
        <begin position="224"/>
        <end position="241"/>
    </location>
</feature>
<comment type="subcellular location">
    <subcellularLocation>
        <location evidence="1">Nucleus</location>
        <location evidence="1">Nucleolus</location>
    </subcellularLocation>
</comment>
<keyword evidence="3" id="KW-0698">rRNA processing</keyword>
<comment type="similarity">
    <text evidence="6">Belongs to the UTP23/FCF1 family. UTP23 subfamily.</text>
</comment>
<dbReference type="GO" id="GO:0032040">
    <property type="term" value="C:small-subunit processome"/>
    <property type="evidence" value="ECO:0007669"/>
    <property type="project" value="InterPro"/>
</dbReference>
<proteinExistence type="inferred from homology"/>